<proteinExistence type="predicted"/>
<evidence type="ECO:0000313" key="2">
    <source>
        <dbReference type="Proteomes" id="UP000006729"/>
    </source>
</evidence>
<reference evidence="1 2" key="1">
    <citation type="journal article" date="2006" name="Science">
        <title>The genome of black cottonwood, Populus trichocarpa (Torr. &amp; Gray).</title>
        <authorList>
            <person name="Tuskan G.A."/>
            <person name="Difazio S."/>
            <person name="Jansson S."/>
            <person name="Bohlmann J."/>
            <person name="Grigoriev I."/>
            <person name="Hellsten U."/>
            <person name="Putnam N."/>
            <person name="Ralph S."/>
            <person name="Rombauts S."/>
            <person name="Salamov A."/>
            <person name="Schein J."/>
            <person name="Sterck L."/>
            <person name="Aerts A."/>
            <person name="Bhalerao R.R."/>
            <person name="Bhalerao R.P."/>
            <person name="Blaudez D."/>
            <person name="Boerjan W."/>
            <person name="Brun A."/>
            <person name="Brunner A."/>
            <person name="Busov V."/>
            <person name="Campbell M."/>
            <person name="Carlson J."/>
            <person name="Chalot M."/>
            <person name="Chapman J."/>
            <person name="Chen G.L."/>
            <person name="Cooper D."/>
            <person name="Coutinho P.M."/>
            <person name="Couturier J."/>
            <person name="Covert S."/>
            <person name="Cronk Q."/>
            <person name="Cunningham R."/>
            <person name="Davis J."/>
            <person name="Degroeve S."/>
            <person name="Dejardin A."/>
            <person name="Depamphilis C."/>
            <person name="Detter J."/>
            <person name="Dirks B."/>
            <person name="Dubchak I."/>
            <person name="Duplessis S."/>
            <person name="Ehlting J."/>
            <person name="Ellis B."/>
            <person name="Gendler K."/>
            <person name="Goodstein D."/>
            <person name="Gribskov M."/>
            <person name="Grimwood J."/>
            <person name="Groover A."/>
            <person name="Gunter L."/>
            <person name="Hamberger B."/>
            <person name="Heinze B."/>
            <person name="Helariutta Y."/>
            <person name="Henrissat B."/>
            <person name="Holligan D."/>
            <person name="Holt R."/>
            <person name="Huang W."/>
            <person name="Islam-Faridi N."/>
            <person name="Jones S."/>
            <person name="Jones-Rhoades M."/>
            <person name="Jorgensen R."/>
            <person name="Joshi C."/>
            <person name="Kangasjarvi J."/>
            <person name="Karlsson J."/>
            <person name="Kelleher C."/>
            <person name="Kirkpatrick R."/>
            <person name="Kirst M."/>
            <person name="Kohler A."/>
            <person name="Kalluri U."/>
            <person name="Larimer F."/>
            <person name="Leebens-Mack J."/>
            <person name="Leple J.C."/>
            <person name="Locascio P."/>
            <person name="Lou Y."/>
            <person name="Lucas S."/>
            <person name="Martin F."/>
            <person name="Montanini B."/>
            <person name="Napoli C."/>
            <person name="Nelson D.R."/>
            <person name="Nelson C."/>
            <person name="Nieminen K."/>
            <person name="Nilsson O."/>
            <person name="Pereda V."/>
            <person name="Peter G."/>
            <person name="Philippe R."/>
            <person name="Pilate G."/>
            <person name="Poliakov A."/>
            <person name="Razumovskaya J."/>
            <person name="Richardson P."/>
            <person name="Rinaldi C."/>
            <person name="Ritland K."/>
            <person name="Rouze P."/>
            <person name="Ryaboy D."/>
            <person name="Schmutz J."/>
            <person name="Schrader J."/>
            <person name="Segerman B."/>
            <person name="Shin H."/>
            <person name="Siddiqui A."/>
            <person name="Sterky F."/>
            <person name="Terry A."/>
            <person name="Tsai C.J."/>
            <person name="Uberbacher E."/>
            <person name="Unneberg P."/>
            <person name="Vahala J."/>
            <person name="Wall K."/>
            <person name="Wessler S."/>
            <person name="Yang G."/>
            <person name="Yin T."/>
            <person name="Douglas C."/>
            <person name="Marra M."/>
            <person name="Sandberg G."/>
            <person name="Van de Peer Y."/>
            <person name="Rokhsar D."/>
        </authorList>
    </citation>
    <scope>NUCLEOTIDE SEQUENCE [LARGE SCALE GENOMIC DNA]</scope>
    <source>
        <strain evidence="2">cv. Nisqually</strain>
    </source>
</reference>
<name>A0ACC0TN22_POPTR</name>
<gene>
    <name evidence="1" type="ORF">POPTR_001G353800v4</name>
</gene>
<protein>
    <submittedName>
        <fullName evidence="1">Uncharacterized protein</fullName>
    </submittedName>
</protein>
<sequence length="711" mass="79831">MVPTRASTSRLLSPEWKDEQKISSFHLEEQSLPVEKKRMQQAATPLCSPSLPFSKYPLVPPLPARLSPALLPPSPLQLLPFKPPRNYLPAILSPLHRTCTRRHSLSLATQETVETSKSESEFVEVGYISNVHGLQGEISVKPTTDFPELRFSKPGRRWLRQLVSGKDVIREVELVEGRGHHGRKSWILKFGGIDTVDRAKLLVGSTLLVREYERPELEEGEFYSRDLIGMRVILKETGECVGTVVNVFDNGGNDLLQVMLYTSSDVPGGTGKSKPAEAGVSGHLAWVPFVEAIVPDVNMNEREMRITPPKGLLELNLRLDERSKKERRELEWRERKKFQRRLIAAKKKLCEMEQKHVFDGLRYGDKSKRGLLADQIVGVNSKLLQQALENIEISSKRCSATELISATRTKHIKSSLMISKEFITCANEEKLGANFKLQEKGLSLISTGKVAIVLVLNDIEKGKGDNPGVVDSESSENSLLFFLQKSLSDDQTFVKIEDRVSVPLILVCPAQEIQSLQKLFSNNDYFAFDSNKVWFLEEEKIPVVSSSEEEGKRHKIMMKSPWEILQSPVGSGGVISLLSSVNIPENLSKMGVEYIEICSSSQNCVTGSPLLLGFVESRKAEIGIKIVEDTKDLEESFDMIFSLNFMRLLAQQIHKLQFYAIPKPNLHVEMVGKEWVDVVPSSPNSYQLRSSIYSSLNACPLEKICVMEITE</sequence>
<comment type="caution">
    <text evidence="1">The sequence shown here is derived from an EMBL/GenBank/DDBJ whole genome shotgun (WGS) entry which is preliminary data.</text>
</comment>
<organism evidence="1 2">
    <name type="scientific">Populus trichocarpa</name>
    <name type="common">Western balsam poplar</name>
    <name type="synonym">Populus balsamifera subsp. trichocarpa</name>
    <dbReference type="NCBI Taxonomy" id="3694"/>
    <lineage>
        <taxon>Eukaryota</taxon>
        <taxon>Viridiplantae</taxon>
        <taxon>Streptophyta</taxon>
        <taxon>Embryophyta</taxon>
        <taxon>Tracheophyta</taxon>
        <taxon>Spermatophyta</taxon>
        <taxon>Magnoliopsida</taxon>
        <taxon>eudicotyledons</taxon>
        <taxon>Gunneridae</taxon>
        <taxon>Pentapetalae</taxon>
        <taxon>rosids</taxon>
        <taxon>fabids</taxon>
        <taxon>Malpighiales</taxon>
        <taxon>Salicaceae</taxon>
        <taxon>Saliceae</taxon>
        <taxon>Populus</taxon>
    </lineage>
</organism>
<dbReference type="Proteomes" id="UP000006729">
    <property type="component" value="Chromosome 1"/>
</dbReference>
<dbReference type="EMBL" id="CM009290">
    <property type="protein sequence ID" value="KAI9402982.1"/>
    <property type="molecule type" value="Genomic_DNA"/>
</dbReference>
<evidence type="ECO:0000313" key="1">
    <source>
        <dbReference type="EMBL" id="KAI9402982.1"/>
    </source>
</evidence>
<keyword evidence="2" id="KW-1185">Reference proteome</keyword>
<accession>A0ACC0TN22</accession>